<dbReference type="PANTHER" id="PTHR30480:SF16">
    <property type="entry name" value="GLYCOSIDE HYDROLASE FAMILY 3 DOMAIN PROTEIN"/>
    <property type="match status" value="1"/>
</dbReference>
<dbReference type="EC" id="3.2.1.52" evidence="5"/>
<accession>A0A7Y9LVL1</accession>
<feature type="domain" description="Glycoside hydrolase family 3 N-terminal" evidence="4">
    <location>
        <begin position="43"/>
        <end position="343"/>
    </location>
</feature>
<reference evidence="5 6" key="1">
    <citation type="submission" date="2020-07" db="EMBL/GenBank/DDBJ databases">
        <title>Sequencing the genomes of 1000 actinobacteria strains.</title>
        <authorList>
            <person name="Klenk H.-P."/>
        </authorList>
    </citation>
    <scope>NUCLEOTIDE SEQUENCE [LARGE SCALE GENOMIC DNA]</scope>
    <source>
        <strain evidence="5 6">DSM 102047</strain>
    </source>
</reference>
<comment type="caution">
    <text evidence="5">The sequence shown here is derived from an EMBL/GenBank/DDBJ whole genome shotgun (WGS) entry which is preliminary data.</text>
</comment>
<dbReference type="AlphaFoldDB" id="A0A7Y9LVL1"/>
<dbReference type="InterPro" id="IPR017853">
    <property type="entry name" value="GH"/>
</dbReference>
<name>A0A7Y9LVL1_9MICC</name>
<dbReference type="SUPFAM" id="SSF51445">
    <property type="entry name" value="(Trans)glycosidases"/>
    <property type="match status" value="1"/>
</dbReference>
<keyword evidence="3 5" id="KW-0326">Glycosidase</keyword>
<keyword evidence="2 5" id="KW-0378">Hydrolase</keyword>
<dbReference type="Pfam" id="PF00933">
    <property type="entry name" value="Glyco_hydro_3"/>
    <property type="match status" value="1"/>
</dbReference>
<evidence type="ECO:0000259" key="4">
    <source>
        <dbReference type="Pfam" id="PF00933"/>
    </source>
</evidence>
<gene>
    <name evidence="5" type="ORF">FHU41_002680</name>
</gene>
<dbReference type="InterPro" id="IPR036962">
    <property type="entry name" value="Glyco_hydro_3_N_sf"/>
</dbReference>
<dbReference type="Gene3D" id="3.20.20.300">
    <property type="entry name" value="Glycoside hydrolase, family 3, N-terminal domain"/>
    <property type="match status" value="1"/>
</dbReference>
<evidence type="ECO:0000313" key="6">
    <source>
        <dbReference type="Proteomes" id="UP000521748"/>
    </source>
</evidence>
<dbReference type="RefSeq" id="WP_179390085.1">
    <property type="nucleotide sequence ID" value="NZ_JACBYQ010000002.1"/>
</dbReference>
<proteinExistence type="inferred from homology"/>
<evidence type="ECO:0000256" key="3">
    <source>
        <dbReference type="ARBA" id="ARBA00023295"/>
    </source>
</evidence>
<dbReference type="InterPro" id="IPR050226">
    <property type="entry name" value="NagZ_Beta-hexosaminidase"/>
</dbReference>
<protein>
    <submittedName>
        <fullName evidence="5">Beta-N-acetylhexosaminidase</fullName>
        <ecNumber evidence="5">3.2.1.52</ecNumber>
    </submittedName>
</protein>
<dbReference type="GO" id="GO:0005975">
    <property type="term" value="P:carbohydrate metabolic process"/>
    <property type="evidence" value="ECO:0007669"/>
    <property type="project" value="InterPro"/>
</dbReference>
<evidence type="ECO:0000256" key="2">
    <source>
        <dbReference type="ARBA" id="ARBA00022801"/>
    </source>
</evidence>
<sequence>MLNTGSDSAEPTQEELRRLVNSVIWPGFHGTTLPSWLRKVLGEGLAGVVYFSQNIDPDSPGQIAKLSAEVRAAHPLAVIGVDEEGGGVSRLQAKRGSLVPGAALLGRLDDVELSEAAGRTLGRLCREAGINLNLAPVADVNTNPLNPVIGVRSFGADTALVGRHTVAVLRGIQALGVGACVKHFPGHGDTVTDSHLGLPRLDLKPEVLKAQHLPPFQQAIEAGVQAVMTAHIVVPGLGDPAQSETPATLNPAAGELLRSLGFRGLQITDALDMGAIRATVGSGLGAVQALLAGADLLCLGNPANAGSKSEEAEYLEVFDAVLAAAQNGQLPREVLETASGRVMAFARWSTQAMEAAADTRGGAVEQDWAARIVNAFSLSEPPSEPGEISRTTNELEELAKKLAWPTGTELHFLDARRGHNMAAGPSGNFFAAALSEHYQLRRSSLDQLSSTPGAVVVLADALQPGSEQLEALTQLAKKAPKAICINAGMAPGVQLPLSTVNCFDSSRITARAVAALLSGSVPGR</sequence>
<comment type="similarity">
    <text evidence="1">Belongs to the glycosyl hydrolase 3 family.</text>
</comment>
<dbReference type="EMBL" id="JACBYQ010000002">
    <property type="protein sequence ID" value="NYE96430.1"/>
    <property type="molecule type" value="Genomic_DNA"/>
</dbReference>
<dbReference type="InterPro" id="IPR001764">
    <property type="entry name" value="Glyco_hydro_3_N"/>
</dbReference>
<keyword evidence="6" id="KW-1185">Reference proteome</keyword>
<dbReference type="Proteomes" id="UP000521748">
    <property type="component" value="Unassembled WGS sequence"/>
</dbReference>
<evidence type="ECO:0000313" key="5">
    <source>
        <dbReference type="EMBL" id="NYE96430.1"/>
    </source>
</evidence>
<dbReference type="GO" id="GO:0009254">
    <property type="term" value="P:peptidoglycan turnover"/>
    <property type="evidence" value="ECO:0007669"/>
    <property type="project" value="TreeGrafter"/>
</dbReference>
<dbReference type="PANTHER" id="PTHR30480">
    <property type="entry name" value="BETA-HEXOSAMINIDASE-RELATED"/>
    <property type="match status" value="1"/>
</dbReference>
<dbReference type="GO" id="GO:0004563">
    <property type="term" value="F:beta-N-acetylhexosaminidase activity"/>
    <property type="evidence" value="ECO:0007669"/>
    <property type="project" value="UniProtKB-EC"/>
</dbReference>
<evidence type="ECO:0000256" key="1">
    <source>
        <dbReference type="ARBA" id="ARBA00005336"/>
    </source>
</evidence>
<organism evidence="5 6">
    <name type="scientific">Psychromicrobium silvestre</name>
    <dbReference type="NCBI Taxonomy" id="1645614"/>
    <lineage>
        <taxon>Bacteria</taxon>
        <taxon>Bacillati</taxon>
        <taxon>Actinomycetota</taxon>
        <taxon>Actinomycetes</taxon>
        <taxon>Micrococcales</taxon>
        <taxon>Micrococcaceae</taxon>
        <taxon>Psychromicrobium</taxon>
    </lineage>
</organism>